<protein>
    <submittedName>
        <fullName evidence="1">Uncharacterized protein</fullName>
    </submittedName>
</protein>
<evidence type="ECO:0000313" key="1">
    <source>
        <dbReference type="EMBL" id="KAF2017236.1"/>
    </source>
</evidence>
<dbReference type="AlphaFoldDB" id="A0A6A5XWB4"/>
<dbReference type="Proteomes" id="UP000799778">
    <property type="component" value="Unassembled WGS sequence"/>
</dbReference>
<gene>
    <name evidence="1" type="ORF">BU24DRAFT_146544</name>
</gene>
<reference evidence="1" key="1">
    <citation type="journal article" date="2020" name="Stud. Mycol.">
        <title>101 Dothideomycetes genomes: a test case for predicting lifestyles and emergence of pathogens.</title>
        <authorList>
            <person name="Haridas S."/>
            <person name="Albert R."/>
            <person name="Binder M."/>
            <person name="Bloem J."/>
            <person name="Labutti K."/>
            <person name="Salamov A."/>
            <person name="Andreopoulos B."/>
            <person name="Baker S."/>
            <person name="Barry K."/>
            <person name="Bills G."/>
            <person name="Bluhm B."/>
            <person name="Cannon C."/>
            <person name="Castanera R."/>
            <person name="Culley D."/>
            <person name="Daum C."/>
            <person name="Ezra D."/>
            <person name="Gonzalez J."/>
            <person name="Henrissat B."/>
            <person name="Kuo A."/>
            <person name="Liang C."/>
            <person name="Lipzen A."/>
            <person name="Lutzoni F."/>
            <person name="Magnuson J."/>
            <person name="Mondo S."/>
            <person name="Nolan M."/>
            <person name="Ohm R."/>
            <person name="Pangilinan J."/>
            <person name="Park H.-J."/>
            <person name="Ramirez L."/>
            <person name="Alfaro M."/>
            <person name="Sun H."/>
            <person name="Tritt A."/>
            <person name="Yoshinaga Y."/>
            <person name="Zwiers L.-H."/>
            <person name="Turgeon B."/>
            <person name="Goodwin S."/>
            <person name="Spatafora J."/>
            <person name="Crous P."/>
            <person name="Grigoriev I."/>
        </authorList>
    </citation>
    <scope>NUCLEOTIDE SEQUENCE</scope>
    <source>
        <strain evidence="1">CBS 175.79</strain>
    </source>
</reference>
<dbReference type="RefSeq" id="XP_033385575.1">
    <property type="nucleotide sequence ID" value="XM_033521203.1"/>
</dbReference>
<proteinExistence type="predicted"/>
<keyword evidence="2" id="KW-1185">Reference proteome</keyword>
<dbReference type="EMBL" id="ML978068">
    <property type="protein sequence ID" value="KAF2017236.1"/>
    <property type="molecule type" value="Genomic_DNA"/>
</dbReference>
<accession>A0A6A5XWB4</accession>
<organism evidence="1 2">
    <name type="scientific">Aaosphaeria arxii CBS 175.79</name>
    <dbReference type="NCBI Taxonomy" id="1450172"/>
    <lineage>
        <taxon>Eukaryota</taxon>
        <taxon>Fungi</taxon>
        <taxon>Dikarya</taxon>
        <taxon>Ascomycota</taxon>
        <taxon>Pezizomycotina</taxon>
        <taxon>Dothideomycetes</taxon>
        <taxon>Pleosporomycetidae</taxon>
        <taxon>Pleosporales</taxon>
        <taxon>Pleosporales incertae sedis</taxon>
        <taxon>Aaosphaeria</taxon>
    </lineage>
</organism>
<evidence type="ECO:0000313" key="2">
    <source>
        <dbReference type="Proteomes" id="UP000799778"/>
    </source>
</evidence>
<name>A0A6A5XWB4_9PLEO</name>
<dbReference type="GeneID" id="54278600"/>
<sequence>MQWTAACRRFGRRGVGACGSAAASCSLMVELLVFDGGSDQRSHFRVPAPRNTFLGAGGHVYCMMRCGLNSGFVVDRYACNLEFCSEWPLTVEAEGTHSSLTKVVTGLIRHWRNTDASIKARIVSIQG</sequence>